<evidence type="ECO:0000313" key="3">
    <source>
        <dbReference type="Proteomes" id="UP001642540"/>
    </source>
</evidence>
<keyword evidence="1" id="KW-0812">Transmembrane</keyword>
<evidence type="ECO:0008006" key="4">
    <source>
        <dbReference type="Google" id="ProtNLM"/>
    </source>
</evidence>
<feature type="transmembrane region" description="Helical" evidence="1">
    <location>
        <begin position="99"/>
        <end position="118"/>
    </location>
</feature>
<keyword evidence="1" id="KW-0472">Membrane</keyword>
<name>A0ABP1QVJ9_9HEXA</name>
<keyword evidence="3" id="KW-1185">Reference proteome</keyword>
<feature type="transmembrane region" description="Helical" evidence="1">
    <location>
        <begin position="20"/>
        <end position="41"/>
    </location>
</feature>
<dbReference type="EMBL" id="CAXLJM020000049">
    <property type="protein sequence ID" value="CAL8112842.1"/>
    <property type="molecule type" value="Genomic_DNA"/>
</dbReference>
<evidence type="ECO:0000256" key="1">
    <source>
        <dbReference type="SAM" id="Phobius"/>
    </source>
</evidence>
<reference evidence="2 3" key="1">
    <citation type="submission" date="2024-08" db="EMBL/GenBank/DDBJ databases">
        <authorList>
            <person name="Cucini C."/>
            <person name="Frati F."/>
        </authorList>
    </citation>
    <scope>NUCLEOTIDE SEQUENCE [LARGE SCALE GENOMIC DNA]</scope>
</reference>
<organism evidence="2 3">
    <name type="scientific">Orchesella dallaii</name>
    <dbReference type="NCBI Taxonomy" id="48710"/>
    <lineage>
        <taxon>Eukaryota</taxon>
        <taxon>Metazoa</taxon>
        <taxon>Ecdysozoa</taxon>
        <taxon>Arthropoda</taxon>
        <taxon>Hexapoda</taxon>
        <taxon>Collembola</taxon>
        <taxon>Entomobryomorpha</taxon>
        <taxon>Entomobryoidea</taxon>
        <taxon>Orchesellidae</taxon>
        <taxon>Orchesellinae</taxon>
        <taxon>Orchesella</taxon>
    </lineage>
</organism>
<feature type="transmembrane region" description="Helical" evidence="1">
    <location>
        <begin position="139"/>
        <end position="162"/>
    </location>
</feature>
<keyword evidence="1" id="KW-1133">Transmembrane helix</keyword>
<proteinExistence type="predicted"/>
<gene>
    <name evidence="2" type="ORF">ODALV1_LOCUS15804</name>
</gene>
<evidence type="ECO:0000313" key="2">
    <source>
        <dbReference type="EMBL" id="CAL8112842.1"/>
    </source>
</evidence>
<feature type="transmembrane region" description="Helical" evidence="1">
    <location>
        <begin position="62"/>
        <end position="84"/>
    </location>
</feature>
<protein>
    <recommendedName>
        <fullName evidence="4">MARVEL domain-containing protein</fullName>
    </recommendedName>
</protein>
<comment type="caution">
    <text evidence="2">The sequence shown here is derived from an EMBL/GenBank/DDBJ whole genome shotgun (WGS) entry which is preliminary data.</text>
</comment>
<accession>A0ABP1QVJ9</accession>
<sequence length="177" mass="19841">MVSNFQYIRSTPGTLKSISIVLTITVVALSFVGHFASNYTSKREDYRHLFTKNELRSLWREYFLMGAALICLIVSTINLIAHLVSRELYWNKRTAIYDFLYHSGSVIVIGVAGMLYIVSGVKIFEINCTTDNECQQFEVKLGAGGLALVLAILNGVIGSVVLTNRKDVEREVLIEDK</sequence>
<dbReference type="Proteomes" id="UP001642540">
    <property type="component" value="Unassembled WGS sequence"/>
</dbReference>